<evidence type="ECO:0000256" key="1">
    <source>
        <dbReference type="SAM" id="Phobius"/>
    </source>
</evidence>
<organism evidence="2 3">
    <name type="scientific">Novosphingobium mathurense</name>
    <dbReference type="NCBI Taxonomy" id="428990"/>
    <lineage>
        <taxon>Bacteria</taxon>
        <taxon>Pseudomonadati</taxon>
        <taxon>Pseudomonadota</taxon>
        <taxon>Alphaproteobacteria</taxon>
        <taxon>Sphingomonadales</taxon>
        <taxon>Sphingomonadaceae</taxon>
        <taxon>Novosphingobium</taxon>
    </lineage>
</organism>
<evidence type="ECO:0000313" key="2">
    <source>
        <dbReference type="EMBL" id="SLK11965.1"/>
    </source>
</evidence>
<proteinExistence type="predicted"/>
<keyword evidence="3" id="KW-1185">Reference proteome</keyword>
<keyword evidence="1" id="KW-1133">Transmembrane helix</keyword>
<reference evidence="3" key="1">
    <citation type="submission" date="2017-02" db="EMBL/GenBank/DDBJ databases">
        <authorList>
            <person name="Varghese N."/>
            <person name="Submissions S."/>
        </authorList>
    </citation>
    <scope>NUCLEOTIDE SEQUENCE [LARGE SCALE GENOMIC DNA]</scope>
    <source>
        <strain evidence="3">SM117</strain>
    </source>
</reference>
<dbReference type="AlphaFoldDB" id="A0A1U6IVB4"/>
<protein>
    <submittedName>
        <fullName evidence="2">Putative Flp pilus-assembly TadE/G-like</fullName>
    </submittedName>
</protein>
<sequence length="590" mass="60057">MQKIFPHFFSQLSLSLFRHKGGGVGVIAGLSLPVVLGAAGLAFDINRGLEQQAANQRAADMAALGAAMAFKANSSEAVLEPTAKDIVRANGIAGATVRATVHDDFPSAGDQSVRVTVTTQAPYTLAKVVGMGDRFSVQTQSFASLTTQAPYAPPCFLALSSASDAITVTGGASIDAPDCSIAAVGSVQNKGQLIRGHDIISGSGDIVVDYGTLSAESLRFAGSFSAPSWNGNVPPADKRKNQATELVDPWADNADLADARSELGNYTSIPGLSNPDTSVCSGAKDYALDWSPNASHPAKAYWTGSGYNLPAATYCIKKLTTGGGLAIRFASGSRIYVQQGVAIGGGSSVDFGDSDIFVNGGFDSGSSGVTIGNGTLWIGNGGQVKWQGTNRKGNGTVIINQTITLGGGQKLLMGDGSHFFGGFNLGGGGSAKMGDGDFTAVAGIFIAGGSELAVGNGNYLIGPGSGNAAIKLSGSAIYLMGDGTFSANGDIDTAGGSRIAFGRTRNHYINGSLRIAGSAVFGAGRYTIAGGFTNGTGGTTWPYTSPLNGLTYGSDFSGYDMGVNVDRTRPCADRGCCEFRGADGGLANGY</sequence>
<gene>
    <name evidence="2" type="ORF">SAMN06295987_1171</name>
</gene>
<dbReference type="EMBL" id="FVZE01000017">
    <property type="protein sequence ID" value="SLK11965.1"/>
    <property type="molecule type" value="Genomic_DNA"/>
</dbReference>
<dbReference type="Proteomes" id="UP000190989">
    <property type="component" value="Unassembled WGS sequence"/>
</dbReference>
<keyword evidence="1" id="KW-0472">Membrane</keyword>
<feature type="transmembrane region" description="Helical" evidence="1">
    <location>
        <begin position="21"/>
        <end position="43"/>
    </location>
</feature>
<name>A0A1U6IVB4_9SPHN</name>
<accession>A0A1U6IVB4</accession>
<keyword evidence="1" id="KW-0812">Transmembrane</keyword>
<evidence type="ECO:0000313" key="3">
    <source>
        <dbReference type="Proteomes" id="UP000190989"/>
    </source>
</evidence>
<dbReference type="STRING" id="428990.SAMN06295987_1171"/>